<dbReference type="InterPro" id="IPR000352">
    <property type="entry name" value="Pep_chain_release_fac_I"/>
</dbReference>
<dbReference type="AlphaFoldDB" id="A0A7Y2EH33"/>
<dbReference type="PROSITE" id="PS00745">
    <property type="entry name" value="RF_PROK_I"/>
    <property type="match status" value="1"/>
</dbReference>
<organism evidence="8 9">
    <name type="scientific">Eiseniibacteriota bacterium</name>
    <dbReference type="NCBI Taxonomy" id="2212470"/>
    <lineage>
        <taxon>Bacteria</taxon>
        <taxon>Candidatus Eiseniibacteriota</taxon>
    </lineage>
</organism>
<name>A0A7Y2EH33_UNCEI</name>
<keyword evidence="3 4" id="KW-0648">Protein biosynthesis</keyword>
<feature type="modified residue" description="N5-methylglutamine" evidence="4">
    <location>
        <position position="251"/>
    </location>
</feature>
<feature type="domain" description="Prokaryotic-type class I peptide chain release factors" evidence="7">
    <location>
        <begin position="244"/>
        <end position="260"/>
    </location>
</feature>
<evidence type="ECO:0000256" key="3">
    <source>
        <dbReference type="ARBA" id="ARBA00022917"/>
    </source>
</evidence>
<dbReference type="PANTHER" id="PTHR43116:SF3">
    <property type="entry name" value="CLASS I PEPTIDE CHAIN RELEASE FACTOR"/>
    <property type="match status" value="1"/>
</dbReference>
<dbReference type="HAMAP" id="MF_00094">
    <property type="entry name" value="Rel_fac_2"/>
    <property type="match status" value="1"/>
</dbReference>
<dbReference type="Gene3D" id="1.20.58.410">
    <property type="entry name" value="Release factor"/>
    <property type="match status" value="1"/>
</dbReference>
<dbReference type="Proteomes" id="UP000547674">
    <property type="component" value="Unassembled WGS sequence"/>
</dbReference>
<dbReference type="InterPro" id="IPR045853">
    <property type="entry name" value="Pep_chain_release_fac_I_sf"/>
</dbReference>
<dbReference type="Gene3D" id="3.30.70.1660">
    <property type="match status" value="1"/>
</dbReference>
<dbReference type="InterPro" id="IPR004374">
    <property type="entry name" value="PrfB"/>
</dbReference>
<evidence type="ECO:0000256" key="4">
    <source>
        <dbReference type="HAMAP-Rule" id="MF_00094"/>
    </source>
</evidence>
<accession>A0A7Y2EH33</accession>
<comment type="similarity">
    <text evidence="1 4">Belongs to the prokaryotic/mitochondrial release factor family.</text>
</comment>
<sequence>MELSEIERSLNEMNERLGTLRRYLDIDTHRESIEKLEGTMSQPDFWNVPEKAQATVRQLKDAKSVVEGYDKLEQSLKDSSELFSMAQEEEDLDTAKEIESELPRLQTNLDALELRSFLSGEQDHCDAVVSIHPGAGGTESQDWAQMLLRMYLRWAERSGMTTHVLDLQAADEAGIKDATFEVNGSHAFGHLRAESGVHRLVRISPFDASGRRHTSFASVFVYPQVDDAIEVEIVESDLRIDTFRASGAGGQHINKTDSAVRITHMPSGLVVSSQNERSQHRNRENAFKILKARLYAIKLEEERKKLDNLYDQQKDNAWGSQIRSYVFQPYTMVKDHRTNFEIRDVQKVMDGGIDGFIDAFLRSDLNRKV</sequence>
<keyword evidence="2 4" id="KW-0488">Methylation</keyword>
<dbReference type="InterPro" id="IPR005139">
    <property type="entry name" value="PCRF"/>
</dbReference>
<comment type="subcellular location">
    <subcellularLocation>
        <location evidence="4">Cytoplasm</location>
    </subcellularLocation>
</comment>
<evidence type="ECO:0000259" key="7">
    <source>
        <dbReference type="PROSITE" id="PS00745"/>
    </source>
</evidence>
<gene>
    <name evidence="4" type="primary">prfB</name>
    <name evidence="8" type="ORF">HKN21_16375</name>
</gene>
<evidence type="ECO:0000256" key="2">
    <source>
        <dbReference type="ARBA" id="ARBA00022481"/>
    </source>
</evidence>
<dbReference type="FunFam" id="3.30.160.20:FF:000004">
    <property type="entry name" value="Peptide chain release factor 1"/>
    <property type="match status" value="1"/>
</dbReference>
<dbReference type="Pfam" id="PF03462">
    <property type="entry name" value="PCRF"/>
    <property type="match status" value="1"/>
</dbReference>
<dbReference type="EMBL" id="JABDJR010000656">
    <property type="protein sequence ID" value="NNF08338.1"/>
    <property type="molecule type" value="Genomic_DNA"/>
</dbReference>
<evidence type="ECO:0000256" key="5">
    <source>
        <dbReference type="NCBIfam" id="TIGR00020"/>
    </source>
</evidence>
<feature type="coiled-coil region" evidence="6">
    <location>
        <begin position="69"/>
        <end position="115"/>
    </location>
</feature>
<protein>
    <recommendedName>
        <fullName evidence="4 5">Peptide chain release factor 2</fullName>
        <shortName evidence="4">RF-2</shortName>
    </recommendedName>
</protein>
<evidence type="ECO:0000313" key="9">
    <source>
        <dbReference type="Proteomes" id="UP000547674"/>
    </source>
</evidence>
<comment type="PTM">
    <text evidence="4">Methylated by PrmC. Methylation increases the termination efficiency of RF2.</text>
</comment>
<dbReference type="PANTHER" id="PTHR43116">
    <property type="entry name" value="PEPTIDE CHAIN RELEASE FACTOR 2"/>
    <property type="match status" value="1"/>
</dbReference>
<evidence type="ECO:0000256" key="6">
    <source>
        <dbReference type="SAM" id="Coils"/>
    </source>
</evidence>
<keyword evidence="4" id="KW-0963">Cytoplasm</keyword>
<dbReference type="Gene3D" id="3.30.160.20">
    <property type="match status" value="1"/>
</dbReference>
<dbReference type="Pfam" id="PF00472">
    <property type="entry name" value="RF-1"/>
    <property type="match status" value="1"/>
</dbReference>
<evidence type="ECO:0000256" key="1">
    <source>
        <dbReference type="ARBA" id="ARBA00010835"/>
    </source>
</evidence>
<dbReference type="GO" id="GO:0005737">
    <property type="term" value="C:cytoplasm"/>
    <property type="evidence" value="ECO:0007669"/>
    <property type="project" value="UniProtKB-SubCell"/>
</dbReference>
<dbReference type="GO" id="GO:0016149">
    <property type="term" value="F:translation release factor activity, codon specific"/>
    <property type="evidence" value="ECO:0007669"/>
    <property type="project" value="UniProtKB-UniRule"/>
</dbReference>
<evidence type="ECO:0000313" key="8">
    <source>
        <dbReference type="EMBL" id="NNF08338.1"/>
    </source>
</evidence>
<dbReference type="SUPFAM" id="SSF75620">
    <property type="entry name" value="Release factor"/>
    <property type="match status" value="1"/>
</dbReference>
<comment type="function">
    <text evidence="4">Peptide chain release factor 2 directs the termination of translation in response to the peptide chain termination codons UGA and UAA.</text>
</comment>
<reference evidence="8 9" key="1">
    <citation type="submission" date="2020-03" db="EMBL/GenBank/DDBJ databases">
        <title>Metabolic flexibility allows generalist bacteria to become dominant in a frequently disturbed ecosystem.</title>
        <authorList>
            <person name="Chen Y.-J."/>
            <person name="Leung P.M."/>
            <person name="Bay S.K."/>
            <person name="Hugenholtz P."/>
            <person name="Kessler A.J."/>
            <person name="Shelley G."/>
            <person name="Waite D.W."/>
            <person name="Cook P.L."/>
            <person name="Greening C."/>
        </authorList>
    </citation>
    <scope>NUCLEOTIDE SEQUENCE [LARGE SCALE GENOMIC DNA]</scope>
    <source>
        <strain evidence="8">SS_bin_28</strain>
    </source>
</reference>
<comment type="caution">
    <text evidence="8">The sequence shown here is derived from an EMBL/GenBank/DDBJ whole genome shotgun (WGS) entry which is preliminary data.</text>
</comment>
<keyword evidence="6" id="KW-0175">Coiled coil</keyword>
<dbReference type="SMART" id="SM00937">
    <property type="entry name" value="PCRF"/>
    <property type="match status" value="1"/>
</dbReference>
<proteinExistence type="inferred from homology"/>
<dbReference type="NCBIfam" id="TIGR00020">
    <property type="entry name" value="prfB"/>
    <property type="match status" value="1"/>
</dbReference>